<dbReference type="OrthoDB" id="9786134at2"/>
<dbReference type="Pfam" id="PF03473">
    <property type="entry name" value="MOSC"/>
    <property type="match status" value="1"/>
</dbReference>
<dbReference type="PANTHER" id="PTHR30212">
    <property type="entry name" value="PROTEIN YIIM"/>
    <property type="match status" value="1"/>
</dbReference>
<name>A0A3R8T178_9BURK</name>
<reference evidence="2 3" key="1">
    <citation type="submission" date="2018-11" db="EMBL/GenBank/DDBJ databases">
        <title>Genome sequencing of Lautropia sp. KCOM 2505 (= ChDC F240).</title>
        <authorList>
            <person name="Kook J.-K."/>
            <person name="Park S.-N."/>
            <person name="Lim Y.K."/>
        </authorList>
    </citation>
    <scope>NUCLEOTIDE SEQUENCE [LARGE SCALE GENOMIC DNA]</scope>
    <source>
        <strain evidence="2 3">KCOM 2505</strain>
    </source>
</reference>
<dbReference type="EMBL" id="RRUE01000002">
    <property type="protein sequence ID" value="RRN44070.1"/>
    <property type="molecule type" value="Genomic_DNA"/>
</dbReference>
<dbReference type="RefSeq" id="WP_125096264.1">
    <property type="nucleotide sequence ID" value="NZ_RRUE01000002.1"/>
</dbReference>
<dbReference type="InterPro" id="IPR011037">
    <property type="entry name" value="Pyrv_Knase-like_insert_dom_sf"/>
</dbReference>
<dbReference type="InterPro" id="IPR052353">
    <property type="entry name" value="Benzoxazolinone_Detox_Enz"/>
</dbReference>
<dbReference type="GO" id="GO:0003824">
    <property type="term" value="F:catalytic activity"/>
    <property type="evidence" value="ECO:0007669"/>
    <property type="project" value="InterPro"/>
</dbReference>
<evidence type="ECO:0000259" key="1">
    <source>
        <dbReference type="PROSITE" id="PS51340"/>
    </source>
</evidence>
<organism evidence="2 3">
    <name type="scientific">Lautropia dentalis</name>
    <dbReference type="NCBI Taxonomy" id="2490857"/>
    <lineage>
        <taxon>Bacteria</taxon>
        <taxon>Pseudomonadati</taxon>
        <taxon>Pseudomonadota</taxon>
        <taxon>Betaproteobacteria</taxon>
        <taxon>Burkholderiales</taxon>
        <taxon>Burkholderiaceae</taxon>
        <taxon>Lautropia</taxon>
    </lineage>
</organism>
<sequence>MKQEIPKKSVGVAAQSCRASVLGVFAGGLTVIGETGHLTGMCKRRQVGAVAVGIEGLAGDQIADLRFHGGPDKAVHLYAVEHYAQLCETFPAPDEAFGCGSFGENLSLQGLPDDEVCIGDVYTVGSVVLQLSQPRSPCWKLNARFGVPTLSRYIQDERMTGWYARVMEPGVVAEGDVLALAERQSDACTVAEFWDRVLGREPDVDALQALAESAGLAVDWRRRLMQRVQWLREHASCP</sequence>
<dbReference type="GO" id="GO:0030170">
    <property type="term" value="F:pyridoxal phosphate binding"/>
    <property type="evidence" value="ECO:0007669"/>
    <property type="project" value="InterPro"/>
</dbReference>
<feature type="domain" description="MOSC" evidence="1">
    <location>
        <begin position="44"/>
        <end position="181"/>
    </location>
</feature>
<evidence type="ECO:0000313" key="2">
    <source>
        <dbReference type="EMBL" id="RRN44070.1"/>
    </source>
</evidence>
<dbReference type="GO" id="GO:0030151">
    <property type="term" value="F:molybdenum ion binding"/>
    <property type="evidence" value="ECO:0007669"/>
    <property type="project" value="InterPro"/>
</dbReference>
<dbReference type="Gene3D" id="2.40.33.20">
    <property type="entry name" value="PK beta-barrel domain-like"/>
    <property type="match status" value="1"/>
</dbReference>
<dbReference type="PANTHER" id="PTHR30212:SF2">
    <property type="entry name" value="PROTEIN YIIM"/>
    <property type="match status" value="1"/>
</dbReference>
<gene>
    <name evidence="2" type="ORF">EHV23_11860</name>
</gene>
<dbReference type="PROSITE" id="PS51340">
    <property type="entry name" value="MOSC"/>
    <property type="match status" value="1"/>
</dbReference>
<comment type="caution">
    <text evidence="2">The sequence shown here is derived from an EMBL/GenBank/DDBJ whole genome shotgun (WGS) entry which is preliminary data.</text>
</comment>
<protein>
    <submittedName>
        <fullName evidence="2">MOSC domain-containing protein</fullName>
    </submittedName>
</protein>
<evidence type="ECO:0000313" key="3">
    <source>
        <dbReference type="Proteomes" id="UP000270261"/>
    </source>
</evidence>
<dbReference type="InterPro" id="IPR005302">
    <property type="entry name" value="MoCF_Sase_C"/>
</dbReference>
<proteinExistence type="predicted"/>
<dbReference type="SUPFAM" id="SSF50800">
    <property type="entry name" value="PK beta-barrel domain-like"/>
    <property type="match status" value="1"/>
</dbReference>
<keyword evidence="3" id="KW-1185">Reference proteome</keyword>
<dbReference type="Proteomes" id="UP000270261">
    <property type="component" value="Unassembled WGS sequence"/>
</dbReference>
<dbReference type="AlphaFoldDB" id="A0A3R8T178"/>
<accession>A0A3R8T178</accession>